<evidence type="ECO:0000313" key="1">
    <source>
        <dbReference type="EMBL" id="GBF51053.1"/>
    </source>
</evidence>
<sequence>MRIVRFVIFVSLFLQFACTSKKKNDVDENLLNFLLTQRSGVDGACQKFLVSESNCVSAPDNSVAVCPSLISTLKSKIDPSSKATDSVAELYFNCFAEINVVYNQAINCSKSSFASTNDYRRAQRGLSSGSSQNAVSAWKLQYNNCASVENGIPPANSGLREAGTKLSADPFL</sequence>
<reference evidence="1 2" key="1">
    <citation type="submission" date="2018-02" db="EMBL/GenBank/DDBJ databases">
        <title>Novel Leptospira species isolated from soil and water in Japan.</title>
        <authorList>
            <person name="Nakao R."/>
            <person name="Masuzawa T."/>
        </authorList>
    </citation>
    <scope>NUCLEOTIDE SEQUENCE [LARGE SCALE GENOMIC DNA]</scope>
    <source>
        <strain evidence="1 2">YH101</strain>
    </source>
</reference>
<dbReference type="AlphaFoldDB" id="A0A2P2E2C0"/>
<proteinExistence type="predicted"/>
<gene>
    <name evidence="1" type="ORF">LPTSP4_25840</name>
</gene>
<evidence type="ECO:0000313" key="2">
    <source>
        <dbReference type="Proteomes" id="UP000245133"/>
    </source>
</evidence>
<dbReference type="OrthoDB" id="327165at2"/>
<comment type="caution">
    <text evidence="1">The sequence shown here is derived from an EMBL/GenBank/DDBJ whole genome shotgun (WGS) entry which is preliminary data.</text>
</comment>
<organism evidence="1 2">
    <name type="scientific">Leptospira ryugenii</name>
    <dbReference type="NCBI Taxonomy" id="1917863"/>
    <lineage>
        <taxon>Bacteria</taxon>
        <taxon>Pseudomonadati</taxon>
        <taxon>Spirochaetota</taxon>
        <taxon>Spirochaetia</taxon>
        <taxon>Leptospirales</taxon>
        <taxon>Leptospiraceae</taxon>
        <taxon>Leptospira</taxon>
    </lineage>
</organism>
<dbReference type="EMBL" id="BFBB01000008">
    <property type="protein sequence ID" value="GBF51053.1"/>
    <property type="molecule type" value="Genomic_DNA"/>
</dbReference>
<name>A0A2P2E2C0_9LEPT</name>
<keyword evidence="2" id="KW-1185">Reference proteome</keyword>
<dbReference type="RefSeq" id="WP_108977359.1">
    <property type="nucleotide sequence ID" value="NZ_BFBB01000008.1"/>
</dbReference>
<dbReference type="Proteomes" id="UP000245133">
    <property type="component" value="Unassembled WGS sequence"/>
</dbReference>
<protein>
    <submittedName>
        <fullName evidence="1">Uncharacterized protein</fullName>
    </submittedName>
</protein>
<accession>A0A2P2E2C0</accession>